<dbReference type="AlphaFoldDB" id="X0Y978"/>
<protein>
    <submittedName>
        <fullName evidence="2">Uncharacterized protein</fullName>
    </submittedName>
</protein>
<sequence length="44" mass="4578">ERTRVLVDPYGAFQTVFPALSASRSVGEPSGSTLSAAPTLQLSL</sequence>
<gene>
    <name evidence="2" type="ORF">S01H1_75936</name>
</gene>
<name>X0Y978_9ZZZZ</name>
<feature type="non-terminal residue" evidence="2">
    <location>
        <position position="1"/>
    </location>
</feature>
<dbReference type="EMBL" id="BARS01050922">
    <property type="protein sequence ID" value="GAG52360.1"/>
    <property type="molecule type" value="Genomic_DNA"/>
</dbReference>
<evidence type="ECO:0000256" key="1">
    <source>
        <dbReference type="SAM" id="MobiDB-lite"/>
    </source>
</evidence>
<evidence type="ECO:0000313" key="2">
    <source>
        <dbReference type="EMBL" id="GAG52360.1"/>
    </source>
</evidence>
<comment type="caution">
    <text evidence="2">The sequence shown here is derived from an EMBL/GenBank/DDBJ whole genome shotgun (WGS) entry which is preliminary data.</text>
</comment>
<organism evidence="2">
    <name type="scientific">marine sediment metagenome</name>
    <dbReference type="NCBI Taxonomy" id="412755"/>
    <lineage>
        <taxon>unclassified sequences</taxon>
        <taxon>metagenomes</taxon>
        <taxon>ecological metagenomes</taxon>
    </lineage>
</organism>
<feature type="region of interest" description="Disordered" evidence="1">
    <location>
        <begin position="23"/>
        <end position="44"/>
    </location>
</feature>
<reference evidence="2" key="1">
    <citation type="journal article" date="2014" name="Front. Microbiol.">
        <title>High frequency of phylogenetically diverse reductive dehalogenase-homologous genes in deep subseafloor sedimentary metagenomes.</title>
        <authorList>
            <person name="Kawai M."/>
            <person name="Futagami T."/>
            <person name="Toyoda A."/>
            <person name="Takaki Y."/>
            <person name="Nishi S."/>
            <person name="Hori S."/>
            <person name="Arai W."/>
            <person name="Tsubouchi T."/>
            <person name="Morono Y."/>
            <person name="Uchiyama I."/>
            <person name="Ito T."/>
            <person name="Fujiyama A."/>
            <person name="Inagaki F."/>
            <person name="Takami H."/>
        </authorList>
    </citation>
    <scope>NUCLEOTIDE SEQUENCE</scope>
    <source>
        <strain evidence="2">Expedition CK06-06</strain>
    </source>
</reference>
<proteinExistence type="predicted"/>
<feature type="compositionally biased region" description="Polar residues" evidence="1">
    <location>
        <begin position="30"/>
        <end position="44"/>
    </location>
</feature>
<accession>X0Y978</accession>